<gene>
    <name evidence="3" type="ORF">CSAL01_02783</name>
</gene>
<keyword evidence="4" id="KW-1185">Reference proteome</keyword>
<proteinExistence type="predicted"/>
<organism evidence="3 4">
    <name type="scientific">Colletotrichum salicis</name>
    <dbReference type="NCBI Taxonomy" id="1209931"/>
    <lineage>
        <taxon>Eukaryota</taxon>
        <taxon>Fungi</taxon>
        <taxon>Dikarya</taxon>
        <taxon>Ascomycota</taxon>
        <taxon>Pezizomycotina</taxon>
        <taxon>Sordariomycetes</taxon>
        <taxon>Hypocreomycetidae</taxon>
        <taxon>Glomerellales</taxon>
        <taxon>Glomerellaceae</taxon>
        <taxon>Colletotrichum</taxon>
        <taxon>Colletotrichum acutatum species complex</taxon>
    </lineage>
</organism>
<accession>A0A135RWH5</accession>
<feature type="region of interest" description="Disordered" evidence="1">
    <location>
        <begin position="118"/>
        <end position="155"/>
    </location>
</feature>
<keyword evidence="2" id="KW-0732">Signal</keyword>
<protein>
    <submittedName>
        <fullName evidence="3">Uncharacterized protein</fullName>
    </submittedName>
</protein>
<name>A0A135RWH5_9PEZI</name>
<feature type="signal peptide" evidence="2">
    <location>
        <begin position="1"/>
        <end position="19"/>
    </location>
</feature>
<reference evidence="3 4" key="1">
    <citation type="submission" date="2014-02" db="EMBL/GenBank/DDBJ databases">
        <title>The genome sequence of Colletotrichum salicis CBS 607.94.</title>
        <authorList>
            <person name="Baroncelli R."/>
            <person name="Thon M.R."/>
        </authorList>
    </citation>
    <scope>NUCLEOTIDE SEQUENCE [LARGE SCALE GENOMIC DNA]</scope>
    <source>
        <strain evidence="3 4">CBS 607.94</strain>
    </source>
</reference>
<dbReference type="EMBL" id="JFFI01002635">
    <property type="protein sequence ID" value="KXH28022.1"/>
    <property type="molecule type" value="Genomic_DNA"/>
</dbReference>
<evidence type="ECO:0000313" key="3">
    <source>
        <dbReference type="EMBL" id="KXH28022.1"/>
    </source>
</evidence>
<dbReference type="Proteomes" id="UP000070121">
    <property type="component" value="Unassembled WGS sequence"/>
</dbReference>
<feature type="chain" id="PRO_5007801359" evidence="2">
    <location>
        <begin position="20"/>
        <end position="191"/>
    </location>
</feature>
<sequence length="191" mass="21191">MKLAPVLSILVAGLSFASAQVCPDKNLMECYEYCDTNNKPNEAFMRQIETRTTGAFVRASFGQGIDTQEHDDSSTKSTQDMWMVEVDNDDDHQDDMHASLKRDSVDCSFDGTSLDVTDLPADDSIEATPESWPLSPHSARPPAKCSPERPPCRPPCLPRSCRRLRDRSRPGQLRRSVFEGVQSVAATAQVQ</sequence>
<dbReference type="AlphaFoldDB" id="A0A135RWH5"/>
<comment type="caution">
    <text evidence="3">The sequence shown here is derived from an EMBL/GenBank/DDBJ whole genome shotgun (WGS) entry which is preliminary data.</text>
</comment>
<evidence type="ECO:0000256" key="2">
    <source>
        <dbReference type="SAM" id="SignalP"/>
    </source>
</evidence>
<evidence type="ECO:0000256" key="1">
    <source>
        <dbReference type="SAM" id="MobiDB-lite"/>
    </source>
</evidence>
<evidence type="ECO:0000313" key="4">
    <source>
        <dbReference type="Proteomes" id="UP000070121"/>
    </source>
</evidence>